<dbReference type="EMBL" id="JAVFHQ010000040">
    <property type="protein sequence ID" value="KAK4542580.1"/>
    <property type="molecule type" value="Genomic_DNA"/>
</dbReference>
<gene>
    <name evidence="2" type="ORF">LTR36_006628</name>
</gene>
<comment type="caution">
    <text evidence="2">The sequence shown here is derived from an EMBL/GenBank/DDBJ whole genome shotgun (WGS) entry which is preliminary data.</text>
</comment>
<dbReference type="Proteomes" id="UP001324427">
    <property type="component" value="Unassembled WGS sequence"/>
</dbReference>
<dbReference type="InterPro" id="IPR036047">
    <property type="entry name" value="F-box-like_dom_sf"/>
</dbReference>
<dbReference type="InterPro" id="IPR001810">
    <property type="entry name" value="F-box_dom"/>
</dbReference>
<evidence type="ECO:0000313" key="2">
    <source>
        <dbReference type="EMBL" id="KAK4542580.1"/>
    </source>
</evidence>
<evidence type="ECO:0000313" key="3">
    <source>
        <dbReference type="Proteomes" id="UP001324427"/>
    </source>
</evidence>
<sequence>MAACATTLGIAELLECTLLHLPLKDLLLAQCVSKVWRNLIQDSKRAKQVLFLEATSESEIFYDVSGSAWKTAAGIELPGNPVVNPLLHPHINYWQWQANEMGSVRILHEGFINPVNPRCPGKKMVSTSRALHRATASWRSMVLLQPRASMIELYCTDSADTADPSFLVHNPEGVTLGEVVQRLRDHWHICPNCPYEEDFDNCWEFTGDEDVDVVRPDITGWEMMAEFARQA</sequence>
<accession>A0AAV9JDW0</accession>
<dbReference type="Pfam" id="PF00646">
    <property type="entry name" value="F-box"/>
    <property type="match status" value="1"/>
</dbReference>
<feature type="domain" description="F-box" evidence="1">
    <location>
        <begin position="12"/>
        <end position="45"/>
    </location>
</feature>
<reference evidence="2 3" key="1">
    <citation type="submission" date="2021-11" db="EMBL/GenBank/DDBJ databases">
        <title>Black yeast isolated from Biological Soil Crust.</title>
        <authorList>
            <person name="Kurbessoian T."/>
        </authorList>
    </citation>
    <scope>NUCLEOTIDE SEQUENCE [LARGE SCALE GENOMIC DNA]</scope>
    <source>
        <strain evidence="2 3">CCFEE 5522</strain>
    </source>
</reference>
<name>A0AAV9JDW0_9PEZI</name>
<dbReference type="SUPFAM" id="SSF81383">
    <property type="entry name" value="F-box domain"/>
    <property type="match status" value="1"/>
</dbReference>
<proteinExistence type="predicted"/>
<protein>
    <recommendedName>
        <fullName evidence="1">F-box domain-containing protein</fullName>
    </recommendedName>
</protein>
<organism evidence="2 3">
    <name type="scientific">Oleoguttula mirabilis</name>
    <dbReference type="NCBI Taxonomy" id="1507867"/>
    <lineage>
        <taxon>Eukaryota</taxon>
        <taxon>Fungi</taxon>
        <taxon>Dikarya</taxon>
        <taxon>Ascomycota</taxon>
        <taxon>Pezizomycotina</taxon>
        <taxon>Dothideomycetes</taxon>
        <taxon>Dothideomycetidae</taxon>
        <taxon>Mycosphaerellales</taxon>
        <taxon>Teratosphaeriaceae</taxon>
        <taxon>Oleoguttula</taxon>
    </lineage>
</organism>
<keyword evidence="3" id="KW-1185">Reference proteome</keyword>
<dbReference type="AlphaFoldDB" id="A0AAV9JDW0"/>
<evidence type="ECO:0000259" key="1">
    <source>
        <dbReference type="Pfam" id="PF00646"/>
    </source>
</evidence>